<dbReference type="CDD" id="cd01748">
    <property type="entry name" value="GATase1_IGP_Synthase"/>
    <property type="match status" value="1"/>
</dbReference>
<proteinExistence type="inferred from homology"/>
<dbReference type="EMBL" id="LHYI01000001">
    <property type="protein sequence ID" value="KXB08989.1"/>
    <property type="molecule type" value="Genomic_DNA"/>
</dbReference>
<protein>
    <recommendedName>
        <fullName evidence="10">Imidazole glycerol phosphate synthase subunit HisH</fullName>
        <ecNumber evidence="10">4.3.2.10</ecNumber>
    </recommendedName>
    <alternativeName>
        <fullName evidence="10">IGP synthase glutaminase subunit</fullName>
        <ecNumber evidence="10">3.5.1.2</ecNumber>
    </alternativeName>
    <alternativeName>
        <fullName evidence="10">IGP synthase subunit HisH</fullName>
    </alternativeName>
    <alternativeName>
        <fullName evidence="10">ImGP synthase subunit HisH</fullName>
        <shortName evidence="10">IGPS subunit HisH</shortName>
    </alternativeName>
</protein>
<evidence type="ECO:0000256" key="5">
    <source>
        <dbReference type="ARBA" id="ARBA00022962"/>
    </source>
</evidence>
<evidence type="ECO:0000256" key="7">
    <source>
        <dbReference type="ARBA" id="ARBA00023239"/>
    </source>
</evidence>
<keyword evidence="13" id="KW-1185">Reference proteome</keyword>
<evidence type="ECO:0000313" key="13">
    <source>
        <dbReference type="Proteomes" id="UP000070633"/>
    </source>
</evidence>
<dbReference type="PANTHER" id="PTHR42701:SF1">
    <property type="entry name" value="IMIDAZOLE GLYCEROL PHOSPHATE SYNTHASE SUBUNIT HISH"/>
    <property type="match status" value="1"/>
</dbReference>
<evidence type="ECO:0000256" key="4">
    <source>
        <dbReference type="ARBA" id="ARBA00022801"/>
    </source>
</evidence>
<dbReference type="PANTHER" id="PTHR42701">
    <property type="entry name" value="IMIDAZOLE GLYCEROL PHOSPHATE SYNTHASE SUBUNIT HISH"/>
    <property type="match status" value="1"/>
</dbReference>
<evidence type="ECO:0000256" key="9">
    <source>
        <dbReference type="ARBA" id="ARBA00049534"/>
    </source>
</evidence>
<evidence type="ECO:0000256" key="1">
    <source>
        <dbReference type="ARBA" id="ARBA00005091"/>
    </source>
</evidence>
<evidence type="ECO:0000259" key="11">
    <source>
        <dbReference type="Pfam" id="PF00117"/>
    </source>
</evidence>
<dbReference type="PIRSF" id="PIRSF000495">
    <property type="entry name" value="Amidotransf_hisH"/>
    <property type="match status" value="1"/>
</dbReference>
<comment type="catalytic activity">
    <reaction evidence="8 10">
        <text>5-[(5-phospho-1-deoxy-D-ribulos-1-ylimino)methylamino]-1-(5-phospho-beta-D-ribosyl)imidazole-4-carboxamide + L-glutamine = D-erythro-1-(imidazol-4-yl)glycerol 3-phosphate + 5-amino-1-(5-phospho-beta-D-ribosyl)imidazole-4-carboxamide + L-glutamate + H(+)</text>
        <dbReference type="Rhea" id="RHEA:24793"/>
        <dbReference type="ChEBI" id="CHEBI:15378"/>
        <dbReference type="ChEBI" id="CHEBI:29985"/>
        <dbReference type="ChEBI" id="CHEBI:58278"/>
        <dbReference type="ChEBI" id="CHEBI:58359"/>
        <dbReference type="ChEBI" id="CHEBI:58475"/>
        <dbReference type="ChEBI" id="CHEBI:58525"/>
        <dbReference type="EC" id="4.3.2.10"/>
    </reaction>
</comment>
<keyword evidence="4 10" id="KW-0378">Hydrolase</keyword>
<feature type="active site" evidence="10">
    <location>
        <position position="183"/>
    </location>
</feature>
<comment type="subunit">
    <text evidence="2 10">Heterodimer of HisH and HisF.</text>
</comment>
<keyword evidence="10" id="KW-0963">Cytoplasm</keyword>
<dbReference type="Gene3D" id="3.40.50.880">
    <property type="match status" value="1"/>
</dbReference>
<dbReference type="PROSITE" id="PS51273">
    <property type="entry name" value="GATASE_TYPE_1"/>
    <property type="match status" value="1"/>
</dbReference>
<dbReference type="InterPro" id="IPR010139">
    <property type="entry name" value="Imidazole-glycPsynth_HisH"/>
</dbReference>
<evidence type="ECO:0000256" key="2">
    <source>
        <dbReference type="ARBA" id="ARBA00011152"/>
    </source>
</evidence>
<evidence type="ECO:0000313" key="12">
    <source>
        <dbReference type="EMBL" id="KXB08989.1"/>
    </source>
</evidence>
<feature type="active site" description="Nucleophile" evidence="10">
    <location>
        <position position="80"/>
    </location>
</feature>
<comment type="caution">
    <text evidence="12">The sequence shown here is derived from an EMBL/GenBank/DDBJ whole genome shotgun (WGS) entry which is preliminary data.</text>
</comment>
<keyword evidence="7 10" id="KW-0456">Lyase</keyword>
<comment type="catalytic activity">
    <reaction evidence="9 10">
        <text>L-glutamine + H2O = L-glutamate + NH4(+)</text>
        <dbReference type="Rhea" id="RHEA:15889"/>
        <dbReference type="ChEBI" id="CHEBI:15377"/>
        <dbReference type="ChEBI" id="CHEBI:28938"/>
        <dbReference type="ChEBI" id="CHEBI:29985"/>
        <dbReference type="ChEBI" id="CHEBI:58359"/>
        <dbReference type="EC" id="3.5.1.2"/>
    </reaction>
</comment>
<dbReference type="EC" id="3.5.1.2" evidence="10"/>
<dbReference type="SUPFAM" id="SSF52317">
    <property type="entry name" value="Class I glutamine amidotransferase-like"/>
    <property type="match status" value="1"/>
</dbReference>
<evidence type="ECO:0000256" key="6">
    <source>
        <dbReference type="ARBA" id="ARBA00023102"/>
    </source>
</evidence>
<reference evidence="12 13" key="1">
    <citation type="journal article" date="2016" name="Sci. Rep.">
        <title>Metabolic traits of an uncultured archaeal lineage -MSBL1- from brine pools of the Red Sea.</title>
        <authorList>
            <person name="Mwirichia R."/>
            <person name="Alam I."/>
            <person name="Rashid M."/>
            <person name="Vinu M."/>
            <person name="Ba-Alawi W."/>
            <person name="Anthony Kamau A."/>
            <person name="Kamanda Ngugi D."/>
            <person name="Goker M."/>
            <person name="Klenk H.P."/>
            <person name="Bajic V."/>
            <person name="Stingl U."/>
        </authorList>
    </citation>
    <scope>NUCLEOTIDE SEQUENCE [LARGE SCALE GENOMIC DNA]</scope>
    <source>
        <strain evidence="12">SCGC-AAA382M17</strain>
    </source>
</reference>
<accession>A0ABR5TK48</accession>
<feature type="domain" description="Glutamine amidotransferase" evidence="11">
    <location>
        <begin position="8"/>
        <end position="197"/>
    </location>
</feature>
<dbReference type="Pfam" id="PF00117">
    <property type="entry name" value="GATase"/>
    <property type="match status" value="1"/>
</dbReference>
<dbReference type="InterPro" id="IPR029062">
    <property type="entry name" value="Class_I_gatase-like"/>
</dbReference>
<comment type="function">
    <text evidence="10">IGPS catalyzes the conversion of PRFAR and glutamine to IGP, AICAR and glutamate. The HisH subunit catalyzes the hydrolysis of glutamine to glutamate and ammonia as part of the synthesis of IGP and AICAR. The resulting ammonia molecule is channeled to the active site of HisF.</text>
</comment>
<comment type="subcellular location">
    <subcellularLocation>
        <location evidence="10">Cytoplasm</location>
    </subcellularLocation>
</comment>
<sequence>MVQVKISILDYGMGNIKSVINALGSLEAEAKIIDDPNHRIEDKLIIPGVGAWGDAMNSLKSFVPGILEAVKSDISILGICLGMQVFFEESEESPGIEGLGILDGRVTKVKTDFDLPHIGWNSLEMKKRECPIFREIDGGFVYYANSYHVRPSNDITTAISDYGTEMTASIWKENIYGTQFHPEKSGKLGLKILQNFLEL</sequence>
<evidence type="ECO:0000256" key="3">
    <source>
        <dbReference type="ARBA" id="ARBA00022605"/>
    </source>
</evidence>
<gene>
    <name evidence="10" type="primary">hisH</name>
    <name evidence="12" type="ORF">AKJ55_00090</name>
</gene>
<organism evidence="12 13">
    <name type="scientific">candidate division MSBL1 archaeon SCGC-AAA382M17</name>
    <dbReference type="NCBI Taxonomy" id="1698284"/>
    <lineage>
        <taxon>Archaea</taxon>
        <taxon>Methanobacteriati</taxon>
        <taxon>Methanobacteriota</taxon>
        <taxon>candidate division MSBL1</taxon>
    </lineage>
</organism>
<feature type="active site" evidence="10">
    <location>
        <position position="181"/>
    </location>
</feature>
<dbReference type="Proteomes" id="UP000070633">
    <property type="component" value="Unassembled WGS sequence"/>
</dbReference>
<keyword evidence="3 10" id="KW-0028">Amino-acid biosynthesis</keyword>
<dbReference type="EC" id="4.3.2.10" evidence="10"/>
<evidence type="ECO:0000256" key="10">
    <source>
        <dbReference type="HAMAP-Rule" id="MF_00278"/>
    </source>
</evidence>
<dbReference type="NCBIfam" id="TIGR01855">
    <property type="entry name" value="IMP_synth_hisH"/>
    <property type="match status" value="1"/>
</dbReference>
<evidence type="ECO:0000256" key="8">
    <source>
        <dbReference type="ARBA" id="ARBA00047838"/>
    </source>
</evidence>
<dbReference type="HAMAP" id="MF_00278">
    <property type="entry name" value="HisH"/>
    <property type="match status" value="1"/>
</dbReference>
<name>A0ABR5TK48_9EURY</name>
<keyword evidence="6 10" id="KW-0368">Histidine biosynthesis</keyword>
<keyword evidence="5 10" id="KW-0315">Glutamine amidotransferase</keyword>
<dbReference type="InterPro" id="IPR017926">
    <property type="entry name" value="GATASE"/>
</dbReference>
<comment type="pathway">
    <text evidence="1 10">Amino-acid biosynthesis; L-histidine biosynthesis; L-histidine from 5-phospho-alpha-D-ribose 1-diphosphate: step 5/9.</text>
</comment>